<evidence type="ECO:0000313" key="3">
    <source>
        <dbReference type="Proteomes" id="UP001159405"/>
    </source>
</evidence>
<dbReference type="Proteomes" id="UP001159405">
    <property type="component" value="Unassembled WGS sequence"/>
</dbReference>
<proteinExistence type="predicted"/>
<sequence>FSTFTKKVLRGKRADMQKLVVAEICLLLLMLSVTTGSRCVKEERTRTGKKCSQQQLRRVDKALSRAGDIPEGSWICLSHRNLIIAEDKRCSCPSSWGHEYLTRWAGTALPNTNLGQTGVLNAESSQIKNSRPTPCSLRGSKKKVTSENKVKHTK</sequence>
<evidence type="ECO:0000256" key="1">
    <source>
        <dbReference type="SAM" id="MobiDB-lite"/>
    </source>
</evidence>
<feature type="compositionally biased region" description="Polar residues" evidence="1">
    <location>
        <begin position="123"/>
        <end position="133"/>
    </location>
</feature>
<dbReference type="EMBL" id="CALNXK010000134">
    <property type="protein sequence ID" value="CAH3165734.1"/>
    <property type="molecule type" value="Genomic_DNA"/>
</dbReference>
<gene>
    <name evidence="2" type="ORF">PLOB_00007388</name>
</gene>
<feature type="non-terminal residue" evidence="2">
    <location>
        <position position="1"/>
    </location>
</feature>
<feature type="compositionally biased region" description="Basic and acidic residues" evidence="1">
    <location>
        <begin position="144"/>
        <end position="154"/>
    </location>
</feature>
<protein>
    <submittedName>
        <fullName evidence="2">Uncharacterized protein</fullName>
    </submittedName>
</protein>
<reference evidence="2 3" key="1">
    <citation type="submission" date="2022-05" db="EMBL/GenBank/DDBJ databases">
        <authorList>
            <consortium name="Genoscope - CEA"/>
            <person name="William W."/>
        </authorList>
    </citation>
    <scope>NUCLEOTIDE SEQUENCE [LARGE SCALE GENOMIC DNA]</scope>
</reference>
<name>A0ABN8QJG0_9CNID</name>
<comment type="caution">
    <text evidence="2">The sequence shown here is derived from an EMBL/GenBank/DDBJ whole genome shotgun (WGS) entry which is preliminary data.</text>
</comment>
<evidence type="ECO:0000313" key="2">
    <source>
        <dbReference type="EMBL" id="CAH3165734.1"/>
    </source>
</evidence>
<keyword evidence="3" id="KW-1185">Reference proteome</keyword>
<feature type="region of interest" description="Disordered" evidence="1">
    <location>
        <begin position="123"/>
        <end position="154"/>
    </location>
</feature>
<accession>A0ABN8QJG0</accession>
<organism evidence="2 3">
    <name type="scientific">Porites lobata</name>
    <dbReference type="NCBI Taxonomy" id="104759"/>
    <lineage>
        <taxon>Eukaryota</taxon>
        <taxon>Metazoa</taxon>
        <taxon>Cnidaria</taxon>
        <taxon>Anthozoa</taxon>
        <taxon>Hexacorallia</taxon>
        <taxon>Scleractinia</taxon>
        <taxon>Fungiina</taxon>
        <taxon>Poritidae</taxon>
        <taxon>Porites</taxon>
    </lineage>
</organism>